<dbReference type="GO" id="GO:0004802">
    <property type="term" value="F:transketolase activity"/>
    <property type="evidence" value="ECO:0007669"/>
    <property type="project" value="TreeGrafter"/>
</dbReference>
<dbReference type="SUPFAM" id="SSF52922">
    <property type="entry name" value="TK C-terminal domain-like"/>
    <property type="match status" value="1"/>
</dbReference>
<dbReference type="Pfam" id="PF22613">
    <property type="entry name" value="Transketolase_C_1"/>
    <property type="match status" value="1"/>
</dbReference>
<dbReference type="PANTHER" id="PTHR43522:SF6">
    <property type="entry name" value="TRANSKETOLASE-LIKE PYRIMIDINE-BINDING DOMAIN-CONTAINING PROTEIN-RELATED"/>
    <property type="match status" value="1"/>
</dbReference>
<dbReference type="Gene3D" id="3.40.50.920">
    <property type="match status" value="1"/>
</dbReference>
<dbReference type="GO" id="GO:0005829">
    <property type="term" value="C:cytosol"/>
    <property type="evidence" value="ECO:0007669"/>
    <property type="project" value="TreeGrafter"/>
</dbReference>
<dbReference type="EMBL" id="JASNWA010000008">
    <property type="protein sequence ID" value="KAK3172120.1"/>
    <property type="molecule type" value="Genomic_DNA"/>
</dbReference>
<keyword evidence="2" id="KW-0460">Magnesium</keyword>
<gene>
    <name evidence="4" type="ORF">OEA41_004205</name>
</gene>
<keyword evidence="1" id="KW-0479">Metal-binding</keyword>
<evidence type="ECO:0000256" key="2">
    <source>
        <dbReference type="ARBA" id="ARBA00022842"/>
    </source>
</evidence>
<dbReference type="AlphaFoldDB" id="A0AAE0DJX7"/>
<dbReference type="InterPro" id="IPR009014">
    <property type="entry name" value="Transketo_C/PFOR_II"/>
</dbReference>
<dbReference type="Proteomes" id="UP001276659">
    <property type="component" value="Unassembled WGS sequence"/>
</dbReference>
<feature type="domain" description="Transketolase-like C-terminal" evidence="3">
    <location>
        <begin position="36"/>
        <end position="144"/>
    </location>
</feature>
<accession>A0AAE0DJX7</accession>
<dbReference type="PANTHER" id="PTHR43522">
    <property type="entry name" value="TRANSKETOLASE"/>
    <property type="match status" value="1"/>
</dbReference>
<dbReference type="GO" id="GO:0046872">
    <property type="term" value="F:metal ion binding"/>
    <property type="evidence" value="ECO:0007669"/>
    <property type="project" value="UniProtKB-KW"/>
</dbReference>
<dbReference type="GO" id="GO:0006098">
    <property type="term" value="P:pentose-phosphate shunt"/>
    <property type="evidence" value="ECO:0007669"/>
    <property type="project" value="TreeGrafter"/>
</dbReference>
<dbReference type="InterPro" id="IPR033247">
    <property type="entry name" value="Transketolase_fam"/>
</dbReference>
<dbReference type="GO" id="GO:0005634">
    <property type="term" value="C:nucleus"/>
    <property type="evidence" value="ECO:0007669"/>
    <property type="project" value="TreeGrafter"/>
</dbReference>
<keyword evidence="5" id="KW-1185">Reference proteome</keyword>
<organism evidence="4 5">
    <name type="scientific">Lepraria neglecta</name>
    <dbReference type="NCBI Taxonomy" id="209136"/>
    <lineage>
        <taxon>Eukaryota</taxon>
        <taxon>Fungi</taxon>
        <taxon>Dikarya</taxon>
        <taxon>Ascomycota</taxon>
        <taxon>Pezizomycotina</taxon>
        <taxon>Lecanoromycetes</taxon>
        <taxon>OSLEUM clade</taxon>
        <taxon>Lecanoromycetidae</taxon>
        <taxon>Lecanorales</taxon>
        <taxon>Lecanorineae</taxon>
        <taxon>Stereocaulaceae</taxon>
        <taxon>Lepraria</taxon>
    </lineage>
</organism>
<name>A0AAE0DJX7_9LECA</name>
<reference evidence="4" key="1">
    <citation type="submission" date="2022-11" db="EMBL/GenBank/DDBJ databases">
        <title>Chromosomal genome sequence assembly and mating type (MAT) locus characterization of the leprose asexual lichenized fungus Lepraria neglecta (Nyl.) Erichsen.</title>
        <authorList>
            <person name="Allen J.L."/>
            <person name="Pfeffer B."/>
        </authorList>
    </citation>
    <scope>NUCLEOTIDE SEQUENCE</scope>
    <source>
        <strain evidence="4">Allen 5258</strain>
    </source>
</reference>
<comment type="caution">
    <text evidence="4">The sequence shown here is derived from an EMBL/GenBank/DDBJ whole genome shotgun (WGS) entry which is preliminary data.</text>
</comment>
<dbReference type="InterPro" id="IPR055152">
    <property type="entry name" value="Transketolase-like_C_2"/>
</dbReference>
<evidence type="ECO:0000313" key="5">
    <source>
        <dbReference type="Proteomes" id="UP001276659"/>
    </source>
</evidence>
<evidence type="ECO:0000256" key="1">
    <source>
        <dbReference type="ARBA" id="ARBA00022723"/>
    </source>
</evidence>
<proteinExistence type="predicted"/>
<protein>
    <recommendedName>
        <fullName evidence="3">Transketolase-like C-terminal domain-containing protein</fullName>
    </recommendedName>
</protein>
<evidence type="ECO:0000259" key="3">
    <source>
        <dbReference type="Pfam" id="PF22613"/>
    </source>
</evidence>
<evidence type="ECO:0000313" key="4">
    <source>
        <dbReference type="EMBL" id="KAK3172120.1"/>
    </source>
</evidence>
<sequence length="172" mass="19188">MSWMMALDYKGPSIIGLNREAVPLLKGTSRHKVSRGAYVLSGTPDAHLTLISTGGDLYRVVDAARIFNEANVSTRVVSMPSMRCFEQQFSDYIRSVIPWDGRPIVSIEAMSTHGWARWSTASIGINQFGTTVHADAVMPHFKMTPEDIVERIRQYLTDLDGKNAQMAGWKNI</sequence>